<dbReference type="OrthoDB" id="1000085at2759"/>
<keyword evidence="1" id="KW-0540">Nuclease</keyword>
<dbReference type="SUPFAM" id="SSF53098">
    <property type="entry name" value="Ribonuclease H-like"/>
    <property type="match status" value="1"/>
</dbReference>
<keyword evidence="3" id="KW-0255">Endonuclease</keyword>
<dbReference type="GO" id="GO:0016787">
    <property type="term" value="F:hydrolase activity"/>
    <property type="evidence" value="ECO:0007669"/>
    <property type="project" value="UniProtKB-KW"/>
</dbReference>
<evidence type="ECO:0000256" key="2">
    <source>
        <dbReference type="ARBA" id="ARBA00022723"/>
    </source>
</evidence>
<dbReference type="GO" id="GO:0003887">
    <property type="term" value="F:DNA-directed DNA polymerase activity"/>
    <property type="evidence" value="ECO:0007669"/>
    <property type="project" value="UniProtKB-KW"/>
</dbReference>
<dbReference type="GO" id="GO:0006310">
    <property type="term" value="P:DNA recombination"/>
    <property type="evidence" value="ECO:0007669"/>
    <property type="project" value="UniProtKB-KW"/>
</dbReference>
<name>A0A9W7I255_HIBTR</name>
<keyword evidence="8" id="KW-0239">DNA-directed DNA polymerase</keyword>
<reference evidence="11" key="1">
    <citation type="submission" date="2023-05" db="EMBL/GenBank/DDBJ databases">
        <title>Genome and transcriptome analyses reveal genes involved in the formation of fine ridges on petal epidermal cells in Hibiscus trionum.</title>
        <authorList>
            <person name="Koshimizu S."/>
            <person name="Masuda S."/>
            <person name="Ishii T."/>
            <person name="Shirasu K."/>
            <person name="Hoshino A."/>
            <person name="Arita M."/>
        </authorList>
    </citation>
    <scope>NUCLEOTIDE SEQUENCE</scope>
    <source>
        <strain evidence="11">Hamamatsu line</strain>
    </source>
</reference>
<accession>A0A9W7I255</accession>
<evidence type="ECO:0000256" key="4">
    <source>
        <dbReference type="ARBA" id="ARBA00022801"/>
    </source>
</evidence>
<dbReference type="GO" id="GO:0046872">
    <property type="term" value="F:metal ion binding"/>
    <property type="evidence" value="ECO:0007669"/>
    <property type="project" value="UniProtKB-KW"/>
</dbReference>
<dbReference type="GO" id="GO:0015074">
    <property type="term" value="P:DNA integration"/>
    <property type="evidence" value="ECO:0007669"/>
    <property type="project" value="UniProtKB-KW"/>
</dbReference>
<evidence type="ECO:0000313" key="12">
    <source>
        <dbReference type="Proteomes" id="UP001165190"/>
    </source>
</evidence>
<evidence type="ECO:0000313" key="11">
    <source>
        <dbReference type="EMBL" id="GMI86768.1"/>
    </source>
</evidence>
<dbReference type="InterPro" id="IPR036397">
    <property type="entry name" value="RNaseH_sf"/>
</dbReference>
<dbReference type="PANTHER" id="PTHR42648">
    <property type="entry name" value="TRANSPOSASE, PUTATIVE-RELATED"/>
    <property type="match status" value="1"/>
</dbReference>
<keyword evidence="5" id="KW-0460">Magnesium</keyword>
<dbReference type="Proteomes" id="UP001165190">
    <property type="component" value="Unassembled WGS sequence"/>
</dbReference>
<evidence type="ECO:0000256" key="5">
    <source>
        <dbReference type="ARBA" id="ARBA00022842"/>
    </source>
</evidence>
<protein>
    <recommendedName>
        <fullName evidence="10">GAG-pre-integrase domain-containing protein</fullName>
    </recommendedName>
</protein>
<keyword evidence="6" id="KW-0229">DNA integration</keyword>
<comment type="caution">
    <text evidence="11">The sequence shown here is derived from an EMBL/GenBank/DDBJ whole genome shotgun (WGS) entry which is preliminary data.</text>
</comment>
<dbReference type="InterPro" id="IPR039537">
    <property type="entry name" value="Retrotran_Ty1/copia-like"/>
</dbReference>
<keyword evidence="9" id="KW-0233">DNA recombination</keyword>
<dbReference type="EMBL" id="BSYR01000021">
    <property type="protein sequence ID" value="GMI86768.1"/>
    <property type="molecule type" value="Genomic_DNA"/>
</dbReference>
<evidence type="ECO:0000256" key="9">
    <source>
        <dbReference type="ARBA" id="ARBA00023172"/>
    </source>
</evidence>
<dbReference type="InterPro" id="IPR012337">
    <property type="entry name" value="RNaseH-like_sf"/>
</dbReference>
<dbReference type="GO" id="GO:0003676">
    <property type="term" value="F:nucleic acid binding"/>
    <property type="evidence" value="ECO:0007669"/>
    <property type="project" value="InterPro"/>
</dbReference>
<gene>
    <name evidence="11" type="ORF">HRI_002346100</name>
</gene>
<evidence type="ECO:0000256" key="8">
    <source>
        <dbReference type="ARBA" id="ARBA00022932"/>
    </source>
</evidence>
<keyword evidence="12" id="KW-1185">Reference proteome</keyword>
<keyword evidence="4" id="KW-0378">Hydrolase</keyword>
<dbReference type="PANTHER" id="PTHR42648:SF11">
    <property type="entry name" value="TRANSPOSON TY4-P GAG-POL POLYPROTEIN"/>
    <property type="match status" value="1"/>
</dbReference>
<organism evidence="11 12">
    <name type="scientific">Hibiscus trionum</name>
    <name type="common">Flower of an hour</name>
    <dbReference type="NCBI Taxonomy" id="183268"/>
    <lineage>
        <taxon>Eukaryota</taxon>
        <taxon>Viridiplantae</taxon>
        <taxon>Streptophyta</taxon>
        <taxon>Embryophyta</taxon>
        <taxon>Tracheophyta</taxon>
        <taxon>Spermatophyta</taxon>
        <taxon>Magnoliopsida</taxon>
        <taxon>eudicotyledons</taxon>
        <taxon>Gunneridae</taxon>
        <taxon>Pentapetalae</taxon>
        <taxon>rosids</taxon>
        <taxon>malvids</taxon>
        <taxon>Malvales</taxon>
        <taxon>Malvaceae</taxon>
        <taxon>Malvoideae</taxon>
        <taxon>Hibiscus</taxon>
    </lineage>
</organism>
<keyword evidence="2" id="KW-0479">Metal-binding</keyword>
<dbReference type="GO" id="GO:0004519">
    <property type="term" value="F:endonuclease activity"/>
    <property type="evidence" value="ECO:0007669"/>
    <property type="project" value="UniProtKB-KW"/>
</dbReference>
<keyword evidence="8" id="KW-0808">Transferase</keyword>
<evidence type="ECO:0000256" key="7">
    <source>
        <dbReference type="ARBA" id="ARBA00022918"/>
    </source>
</evidence>
<evidence type="ECO:0000256" key="6">
    <source>
        <dbReference type="ARBA" id="ARBA00022908"/>
    </source>
</evidence>
<keyword evidence="8" id="KW-0548">Nucleotidyltransferase</keyword>
<evidence type="ECO:0000259" key="10">
    <source>
        <dbReference type="Pfam" id="PF13976"/>
    </source>
</evidence>
<sequence>MTQNRMFPLYVSNVVNMALIARRDNEANLWHLRYGHLHLSGLKLLSKKEMVLGLRNIGELDFCEGCVFGKQNMKSFPIGKSWRASNCLELVHAELCGPMKTKSLGRNRYFLLFTDDYSRMSWVYFLKFKSKTFENFKKSKALVEKQSESSIKAL</sequence>
<dbReference type="Gene3D" id="3.30.420.10">
    <property type="entry name" value="Ribonuclease H-like superfamily/Ribonuclease H"/>
    <property type="match status" value="1"/>
</dbReference>
<dbReference type="InterPro" id="IPR025724">
    <property type="entry name" value="GAG-pre-integrase_dom"/>
</dbReference>
<keyword evidence="7" id="KW-0695">RNA-directed DNA polymerase</keyword>
<proteinExistence type="predicted"/>
<dbReference type="GO" id="GO:0003964">
    <property type="term" value="F:RNA-directed DNA polymerase activity"/>
    <property type="evidence" value="ECO:0007669"/>
    <property type="project" value="UniProtKB-KW"/>
</dbReference>
<dbReference type="AlphaFoldDB" id="A0A9W7I255"/>
<evidence type="ECO:0000256" key="1">
    <source>
        <dbReference type="ARBA" id="ARBA00022722"/>
    </source>
</evidence>
<dbReference type="Pfam" id="PF13976">
    <property type="entry name" value="gag_pre-integrs"/>
    <property type="match status" value="1"/>
</dbReference>
<feature type="domain" description="GAG-pre-integrase" evidence="10">
    <location>
        <begin position="6"/>
        <end position="71"/>
    </location>
</feature>
<evidence type="ECO:0000256" key="3">
    <source>
        <dbReference type="ARBA" id="ARBA00022759"/>
    </source>
</evidence>